<feature type="region of interest" description="Disordered" evidence="16">
    <location>
        <begin position="129"/>
        <end position="159"/>
    </location>
</feature>
<evidence type="ECO:0000313" key="18">
    <source>
        <dbReference type="Proteomes" id="UP000076408"/>
    </source>
</evidence>
<dbReference type="InterPro" id="IPR013083">
    <property type="entry name" value="Znf_RING/FYVE/PHD"/>
</dbReference>
<dbReference type="SMART" id="SM00249">
    <property type="entry name" value="PHD"/>
    <property type="match status" value="2"/>
</dbReference>
<evidence type="ECO:0000256" key="9">
    <source>
        <dbReference type="ARBA" id="ARBA00022843"/>
    </source>
</evidence>
<evidence type="ECO:0000256" key="14">
    <source>
        <dbReference type="ARBA" id="ARBA00068755"/>
    </source>
</evidence>
<dbReference type="SUPFAM" id="SSF49879">
    <property type="entry name" value="SMAD/FHA domain"/>
    <property type="match status" value="1"/>
</dbReference>
<dbReference type="GO" id="GO:0008270">
    <property type="term" value="F:zinc ion binding"/>
    <property type="evidence" value="ECO:0007669"/>
    <property type="project" value="UniProtKB-KW"/>
</dbReference>
<keyword evidence="4" id="KW-0597">Phosphoprotein</keyword>
<evidence type="ECO:0000256" key="2">
    <source>
        <dbReference type="ARBA" id="ARBA00022491"/>
    </source>
</evidence>
<dbReference type="InterPro" id="IPR000253">
    <property type="entry name" value="FHA_dom"/>
</dbReference>
<reference evidence="18" key="1">
    <citation type="journal article" date="2014" name="Genome Biol.">
        <title>Genome analysis of a major urban malaria vector mosquito, Anopheles stephensi.</title>
        <authorList>
            <person name="Jiang X."/>
            <person name="Peery A."/>
            <person name="Hall A.B."/>
            <person name="Sharma A."/>
            <person name="Chen X.G."/>
            <person name="Waterhouse R.M."/>
            <person name="Komissarov A."/>
            <person name="Riehle M.M."/>
            <person name="Shouche Y."/>
            <person name="Sharakhova M.V."/>
            <person name="Lawson D."/>
            <person name="Pakpour N."/>
            <person name="Arensburger P."/>
            <person name="Davidson V.L."/>
            <person name="Eiglmeier K."/>
            <person name="Emrich S."/>
            <person name="George P."/>
            <person name="Kennedy R.C."/>
            <person name="Mane S.P."/>
            <person name="Maslen G."/>
            <person name="Oringanje C."/>
            <person name="Qi Y."/>
            <person name="Settlage R."/>
            <person name="Tojo M."/>
            <person name="Tubio J.M."/>
            <person name="Unger M.F."/>
            <person name="Wang B."/>
            <person name="Vernick K.D."/>
            <person name="Ribeiro J.M."/>
            <person name="James A.A."/>
            <person name="Michel K."/>
            <person name="Riehle M.A."/>
            <person name="Luckhart S."/>
            <person name="Sharakhov I.V."/>
            <person name="Tu Z."/>
        </authorList>
    </citation>
    <scope>NUCLEOTIDE SEQUENCE [LARGE SCALE GENOMIC DNA]</scope>
    <source>
        <strain evidence="18">Indian</strain>
    </source>
</reference>
<keyword evidence="3" id="KW-1017">Isopeptide bond</keyword>
<evidence type="ECO:0000256" key="5">
    <source>
        <dbReference type="ARBA" id="ARBA00022723"/>
    </source>
</evidence>
<evidence type="ECO:0000256" key="16">
    <source>
        <dbReference type="SAM" id="MobiDB-lite"/>
    </source>
</evidence>
<dbReference type="PROSITE" id="PS50016">
    <property type="entry name" value="ZF_PHD_2"/>
    <property type="match status" value="2"/>
</dbReference>
<evidence type="ECO:0000256" key="6">
    <source>
        <dbReference type="ARBA" id="ARBA00022737"/>
    </source>
</evidence>
<dbReference type="InterPro" id="IPR042163">
    <property type="entry name" value="PHF12"/>
</dbReference>
<accession>A0A182Y4C3</accession>
<keyword evidence="18" id="KW-1185">Reference proteome</keyword>
<evidence type="ECO:0000256" key="7">
    <source>
        <dbReference type="ARBA" id="ARBA00022771"/>
    </source>
</evidence>
<keyword evidence="2" id="KW-0678">Repressor</keyword>
<dbReference type="OMA" id="CHTCKCK"/>
<feature type="region of interest" description="Disordered" evidence="16">
    <location>
        <begin position="807"/>
        <end position="837"/>
    </location>
</feature>
<evidence type="ECO:0000256" key="15">
    <source>
        <dbReference type="ARBA" id="ARBA00076589"/>
    </source>
</evidence>
<dbReference type="PROSITE" id="PS01359">
    <property type="entry name" value="ZF_PHD_1"/>
    <property type="match status" value="1"/>
</dbReference>
<feature type="compositionally biased region" description="Basic and acidic residues" evidence="16">
    <location>
        <begin position="427"/>
        <end position="438"/>
    </location>
</feature>
<dbReference type="InterPro" id="IPR038098">
    <property type="entry name" value="PHF12_MRG-bd_sf"/>
</dbReference>
<feature type="region of interest" description="Disordered" evidence="16">
    <location>
        <begin position="636"/>
        <end position="657"/>
    </location>
</feature>
<dbReference type="CDD" id="cd15534">
    <property type="entry name" value="PHD2_PHF12_Rco1"/>
    <property type="match status" value="1"/>
</dbReference>
<protein>
    <recommendedName>
        <fullName evidence="14">PHD finger protein 12</fullName>
    </recommendedName>
    <alternativeName>
        <fullName evidence="15">PHD factor 1</fullName>
    </alternativeName>
</protein>
<dbReference type="InterPro" id="IPR019787">
    <property type="entry name" value="Znf_PHD-finger"/>
</dbReference>
<dbReference type="InterPro" id="IPR001965">
    <property type="entry name" value="Znf_PHD"/>
</dbReference>
<keyword evidence="9" id="KW-0832">Ubl conjugation</keyword>
<dbReference type="InterPro" id="IPR031966">
    <property type="entry name" value="PHF12_MRG-bd"/>
</dbReference>
<evidence type="ECO:0000256" key="13">
    <source>
        <dbReference type="ARBA" id="ARBA00065785"/>
    </source>
</evidence>
<dbReference type="PANTHER" id="PTHR46309:SF1">
    <property type="entry name" value="PHD FINGER PROTEIN 12"/>
    <property type="match status" value="1"/>
</dbReference>
<evidence type="ECO:0000256" key="4">
    <source>
        <dbReference type="ARBA" id="ARBA00022553"/>
    </source>
</evidence>
<dbReference type="GO" id="GO:0000122">
    <property type="term" value="P:negative regulation of transcription by RNA polymerase II"/>
    <property type="evidence" value="ECO:0007669"/>
    <property type="project" value="TreeGrafter"/>
</dbReference>
<dbReference type="Gene3D" id="6.10.20.60">
    <property type="entry name" value="PHD finger protein 12"/>
    <property type="match status" value="1"/>
</dbReference>
<dbReference type="FunFam" id="3.30.40.10:FF:000154">
    <property type="entry name" value="PHD finger protein 12"/>
    <property type="match status" value="1"/>
</dbReference>
<keyword evidence="5" id="KW-0479">Metal-binding</keyword>
<dbReference type="InterPro" id="IPR008984">
    <property type="entry name" value="SMAD_FHA_dom_sf"/>
</dbReference>
<keyword evidence="11" id="KW-0804">Transcription</keyword>
<evidence type="ECO:0000256" key="3">
    <source>
        <dbReference type="ARBA" id="ARBA00022499"/>
    </source>
</evidence>
<dbReference type="EnsemblMetazoa" id="ASTEI03308-RA">
    <property type="protein sequence ID" value="ASTEI03308-PA"/>
    <property type="gene ID" value="ASTEI03308"/>
</dbReference>
<dbReference type="InterPro" id="IPR019786">
    <property type="entry name" value="Zinc_finger_PHD-type_CS"/>
</dbReference>
<dbReference type="SUPFAM" id="SSF57903">
    <property type="entry name" value="FYVE/PHD zinc finger"/>
    <property type="match status" value="2"/>
</dbReference>
<keyword evidence="10" id="KW-0805">Transcription regulation</keyword>
<dbReference type="VEuPathDB" id="VectorBase:ASTEI03308"/>
<name>A0A182Y4C3_ANOST</name>
<comment type="subcellular location">
    <subcellularLocation>
        <location evidence="1">Nucleus</location>
    </subcellularLocation>
</comment>
<evidence type="ECO:0000313" key="17">
    <source>
        <dbReference type="EnsemblMetazoa" id="ASTEI03308-PA"/>
    </source>
</evidence>
<dbReference type="Proteomes" id="UP000076408">
    <property type="component" value="Unassembled WGS sequence"/>
</dbReference>
<dbReference type="CDD" id="cd15533">
    <property type="entry name" value="PHD1_PHF12"/>
    <property type="match status" value="1"/>
</dbReference>
<evidence type="ECO:0000256" key="11">
    <source>
        <dbReference type="ARBA" id="ARBA00023163"/>
    </source>
</evidence>
<organism evidence="17 18">
    <name type="scientific">Anopheles stephensi</name>
    <name type="common">Indo-Pakistan malaria mosquito</name>
    <dbReference type="NCBI Taxonomy" id="30069"/>
    <lineage>
        <taxon>Eukaryota</taxon>
        <taxon>Metazoa</taxon>
        <taxon>Ecdysozoa</taxon>
        <taxon>Arthropoda</taxon>
        <taxon>Hexapoda</taxon>
        <taxon>Insecta</taxon>
        <taxon>Pterygota</taxon>
        <taxon>Neoptera</taxon>
        <taxon>Endopterygota</taxon>
        <taxon>Diptera</taxon>
        <taxon>Nematocera</taxon>
        <taxon>Culicoidea</taxon>
        <taxon>Culicidae</taxon>
        <taxon>Anophelinae</taxon>
        <taxon>Anopheles</taxon>
    </lineage>
</organism>
<dbReference type="VEuPathDB" id="VectorBase:ASTEI20_036091"/>
<dbReference type="Gene3D" id="3.30.40.10">
    <property type="entry name" value="Zinc/RING finger domain, C3HC4 (zinc finger)"/>
    <property type="match status" value="2"/>
</dbReference>
<feature type="compositionally biased region" description="Polar residues" evidence="16">
    <location>
        <begin position="501"/>
        <end position="511"/>
    </location>
</feature>
<dbReference type="Pfam" id="PF00628">
    <property type="entry name" value="PHD"/>
    <property type="match status" value="2"/>
</dbReference>
<dbReference type="InterPro" id="IPR011011">
    <property type="entry name" value="Znf_FYVE_PHD"/>
</dbReference>
<evidence type="ECO:0000256" key="10">
    <source>
        <dbReference type="ARBA" id="ARBA00023015"/>
    </source>
</evidence>
<feature type="compositionally biased region" description="Low complexity" evidence="16">
    <location>
        <begin position="810"/>
        <end position="822"/>
    </location>
</feature>
<dbReference type="PROSITE" id="PS50006">
    <property type="entry name" value="FHA_DOMAIN"/>
    <property type="match status" value="1"/>
</dbReference>
<evidence type="ECO:0000256" key="8">
    <source>
        <dbReference type="ARBA" id="ARBA00022833"/>
    </source>
</evidence>
<keyword evidence="7" id="KW-0863">Zinc-finger</keyword>
<dbReference type="VEuPathDB" id="VectorBase:ASTE008070"/>
<keyword evidence="8" id="KW-0862">Zinc</keyword>
<dbReference type="GO" id="GO:0070822">
    <property type="term" value="C:Sin3-type complex"/>
    <property type="evidence" value="ECO:0007669"/>
    <property type="project" value="TreeGrafter"/>
</dbReference>
<dbReference type="FunFam" id="3.30.40.10:FF:000164">
    <property type="entry name" value="PHD finger protein 12"/>
    <property type="match status" value="1"/>
</dbReference>
<evidence type="ECO:0000256" key="1">
    <source>
        <dbReference type="ARBA" id="ARBA00004123"/>
    </source>
</evidence>
<dbReference type="Pfam" id="PF16737">
    <property type="entry name" value="PHF12_MRG_bd"/>
    <property type="match status" value="1"/>
</dbReference>
<feature type="region of interest" description="Disordered" evidence="16">
    <location>
        <begin position="427"/>
        <end position="512"/>
    </location>
</feature>
<keyword evidence="12" id="KW-0539">Nucleus</keyword>
<dbReference type="GO" id="GO:0003714">
    <property type="term" value="F:transcription corepressor activity"/>
    <property type="evidence" value="ECO:0007669"/>
    <property type="project" value="InterPro"/>
</dbReference>
<proteinExistence type="predicted"/>
<sequence length="930" mass="103311">MNAKIGKQRAQPDDMMATGGLMPLIQALIKPPETIDSMGRSQQKRANHPYYRKPGRGHNNDTCDSCKEGGALLCCDRCPSSFHLGCHDPPLSEQEIPFGQWVCHTCKCKSALEETLGISEKPTLRDRSLSLKSYNSSSSGGKHSHESDNNDSLAGYSEPTTPLSEAVALDSTGSLAGELEQVEASVEKRWDECKPITPFDQLIQAARMLNPKQFELPSDMETYFPFPGTEKPEGLGKRAKLKKMHELDSQGLVPLPARTCHNCGQSCRKAPLVACDYCELVFHQDCLDPPLTAMPTTMWMCPNHVEQFVDSKMVSTVSATERIRLWNQFSNDIDPEKVKTEFLRKVHRKNPPFRLKQKVRPRTKIIVPRSIAYHYQHRPPMLPSLSTFLRSRQANPSVHFADAQPVRYDDETLLQIVERELQAIEQADERMGFEKMSTDSDDESKEVANGETTDANGANAAGHENECNGETEEAKTGNEPLAKNGQNDADDKEASLKVDASQRNALDMSSSLKDEISEKKENAQKNLNDLGKVCVCFSLMREMDNLGPALIRLLAVQRMQQLIADHPEFLVSSSTSNGSSAAAQKEAIEQMCQMDEDLKKMPLPSELLTKDDIERIARDFALANSGNIGVKDRGLGKEALAQNRPDKGKTKKHLTKQDVSDATVTTSSAKKDGLKELTNRIVNQAQHLQIRVRAALTWVNLDQEGYFSFEKVDASDAICMSYRSFTIGSGPGNDVTLAKYGECCCTSSRHAIIFYDEVTQMFELINYSEFGTEVNGHLYACDFSDHSTVRCTSESSTQLDTLADGKKAISDGQDSSSGSAGTQGPGTKADPRNQMKQEVQSILEKSRKTQAQLRQEEFYASTCMADRSIPLCRCSPERRIPTRACGWEGSAILYHGALIRFGCHAFVFTIVDYDDGQEEFEDSYRDSDSD</sequence>
<evidence type="ECO:0000256" key="12">
    <source>
        <dbReference type="ARBA" id="ARBA00023242"/>
    </source>
</evidence>
<reference evidence="17" key="2">
    <citation type="submission" date="2020-05" db="UniProtKB">
        <authorList>
            <consortium name="EnsemblMetazoa"/>
        </authorList>
    </citation>
    <scope>IDENTIFICATION</scope>
    <source>
        <strain evidence="17">Indian</strain>
    </source>
</reference>
<feature type="compositionally biased region" description="Low complexity" evidence="16">
    <location>
        <begin position="130"/>
        <end position="141"/>
    </location>
</feature>
<dbReference type="AlphaFoldDB" id="A0A182Y4C3"/>
<keyword evidence="6" id="KW-0677">Repeat</keyword>
<dbReference type="STRING" id="30069.A0A182Y4C3"/>
<comment type="subunit">
    <text evidence="13">Component of SIN3 complexes. Interacts with SIN3A in a complex composed of HDAC1, SAP30 and SIN3A. Component of the SIN3B complex, which includes SIN3B, HDAC2 or HDAC1, PHF12 and MORF4L1; interacts directly with all subunits. Interacts with TLE5.</text>
</comment>
<dbReference type="PANTHER" id="PTHR46309">
    <property type="entry name" value="PHD FINGER PROTEIN 12"/>
    <property type="match status" value="1"/>
</dbReference>